<evidence type="ECO:0000256" key="9">
    <source>
        <dbReference type="HAMAP-Rule" id="MF_00123"/>
    </source>
</evidence>
<dbReference type="Pfam" id="PF03485">
    <property type="entry name" value="Arg_tRNA_synt_N"/>
    <property type="match status" value="1"/>
</dbReference>
<dbReference type="SMART" id="SM00836">
    <property type="entry name" value="DALR_1"/>
    <property type="match status" value="1"/>
</dbReference>
<dbReference type="PRINTS" id="PR01038">
    <property type="entry name" value="TRNASYNTHARG"/>
</dbReference>
<name>A0ABM8BTA1_9MOLU</name>
<dbReference type="InterPro" id="IPR014729">
    <property type="entry name" value="Rossmann-like_a/b/a_fold"/>
</dbReference>
<dbReference type="Pfam" id="PF00750">
    <property type="entry name" value="tRNA-synt_1d"/>
    <property type="match status" value="1"/>
</dbReference>
<evidence type="ECO:0000256" key="2">
    <source>
        <dbReference type="ARBA" id="ARBA00022490"/>
    </source>
</evidence>
<dbReference type="Pfam" id="PF05746">
    <property type="entry name" value="DALR_1"/>
    <property type="match status" value="1"/>
</dbReference>
<gene>
    <name evidence="9 13" type="primary">argS</name>
    <name evidence="13" type="ORF">SHM_04980</name>
</gene>
<comment type="catalytic activity">
    <reaction evidence="8 9">
        <text>tRNA(Arg) + L-arginine + ATP = L-arginyl-tRNA(Arg) + AMP + diphosphate</text>
        <dbReference type="Rhea" id="RHEA:20301"/>
        <dbReference type="Rhea" id="RHEA-COMP:9658"/>
        <dbReference type="Rhea" id="RHEA-COMP:9673"/>
        <dbReference type="ChEBI" id="CHEBI:30616"/>
        <dbReference type="ChEBI" id="CHEBI:32682"/>
        <dbReference type="ChEBI" id="CHEBI:33019"/>
        <dbReference type="ChEBI" id="CHEBI:78442"/>
        <dbReference type="ChEBI" id="CHEBI:78513"/>
        <dbReference type="ChEBI" id="CHEBI:456215"/>
        <dbReference type="EC" id="6.1.1.19"/>
    </reaction>
</comment>
<evidence type="ECO:0000259" key="11">
    <source>
        <dbReference type="SMART" id="SM00836"/>
    </source>
</evidence>
<dbReference type="InterPro" id="IPR036695">
    <property type="entry name" value="Arg-tRNA-synth_N_sf"/>
</dbReference>
<reference evidence="13 14" key="1">
    <citation type="journal article" date="2022" name="Front. Microbiol.">
        <title>Male-killing mechanisms vary between Spiroplasma species.</title>
        <authorList>
            <person name="Arai H."/>
            <person name="Inoue M."/>
            <person name="Kageyama D."/>
        </authorList>
    </citation>
    <scope>NUCLEOTIDE SEQUENCE [LARGE SCALE GENOMIC DNA]</scope>
    <source>
        <strain evidence="14">sHm</strain>
    </source>
</reference>
<proteinExistence type="inferred from homology"/>
<sequence length="546" mass="62915">MDSYVINELTTIILDAVAFANYEIELNQVIIEINKNNDLGDYSTSIAMILAKKYKQKPLDIAEIIVKNIHQKHPLIKKIDYITPGFINININVEVFSLLLMKIINEKSLYGQSNKKNITYNIEFISANPTGLLHLGHARNAAIGDSLANILEHRGYNIVREYYINDAGNQINVLANSIFINYQNLCGNAVELPKESYRGSEILTAAQSFLKLNGNKFANKPFDETSSLIFKEFGINYMLSEIKKDLKKFKVKINIWFSESFLYKENIISNLIKQFEMQGNTYQLDGAIFLKTTLFEDDKDRVIVKKDKTYTYMLPDLAYHHIKFQRSDVLINIWGADHYGYIPRIKAGLYMLNNDATKLDILCIQMVKVIDNGKEQKMSKRAGTSITLRHMIDLIGKDALRYFLVSRSVESHLDIDLALAKQQSNENPVYYAQYVHARINQIIENYPKFEIANSINLLTEQKEKELLITLDEYIIILQKIEKQHQPHLLTNYIQKLAKLFHSYYNKHKVISEDQQLTIQRLTLVLAIKQIMANALNLIGVDAPKKM</sequence>
<dbReference type="InterPro" id="IPR035684">
    <property type="entry name" value="ArgRS_core"/>
</dbReference>
<keyword evidence="6 9" id="KW-0648">Protein biosynthesis</keyword>
<dbReference type="InterPro" id="IPR001412">
    <property type="entry name" value="aa-tRNA-synth_I_CS"/>
</dbReference>
<protein>
    <recommendedName>
        <fullName evidence="9">Arginine--tRNA ligase</fullName>
        <ecNumber evidence="9">6.1.1.19</ecNumber>
    </recommendedName>
    <alternativeName>
        <fullName evidence="9">Arginyl-tRNA synthetase</fullName>
        <shortName evidence="9">ArgRS</shortName>
    </alternativeName>
</protein>
<dbReference type="PANTHER" id="PTHR11956">
    <property type="entry name" value="ARGINYL-TRNA SYNTHETASE"/>
    <property type="match status" value="1"/>
</dbReference>
<evidence type="ECO:0000256" key="10">
    <source>
        <dbReference type="RuleBase" id="RU363038"/>
    </source>
</evidence>
<dbReference type="Gene3D" id="3.40.50.620">
    <property type="entry name" value="HUPs"/>
    <property type="match status" value="1"/>
</dbReference>
<evidence type="ECO:0000256" key="1">
    <source>
        <dbReference type="ARBA" id="ARBA00005594"/>
    </source>
</evidence>
<dbReference type="InterPro" id="IPR005148">
    <property type="entry name" value="Arg-tRNA-synth_N"/>
</dbReference>
<dbReference type="SUPFAM" id="SSF52374">
    <property type="entry name" value="Nucleotidylyl transferase"/>
    <property type="match status" value="1"/>
</dbReference>
<keyword evidence="5 9" id="KW-0067">ATP-binding</keyword>
<evidence type="ECO:0000256" key="8">
    <source>
        <dbReference type="ARBA" id="ARBA00049339"/>
    </source>
</evidence>
<evidence type="ECO:0000313" key="14">
    <source>
        <dbReference type="Proteomes" id="UP001163387"/>
    </source>
</evidence>
<comment type="subunit">
    <text evidence="9">Monomer.</text>
</comment>
<dbReference type="GO" id="GO:0016874">
    <property type="term" value="F:ligase activity"/>
    <property type="evidence" value="ECO:0007669"/>
    <property type="project" value="UniProtKB-KW"/>
</dbReference>
<dbReference type="InterPro" id="IPR008909">
    <property type="entry name" value="DALR_anticod-bd"/>
</dbReference>
<evidence type="ECO:0000256" key="5">
    <source>
        <dbReference type="ARBA" id="ARBA00022840"/>
    </source>
</evidence>
<accession>A0ABM8BTA1</accession>
<evidence type="ECO:0000313" key="13">
    <source>
        <dbReference type="EMBL" id="BDT02852.1"/>
    </source>
</evidence>
<dbReference type="SMART" id="SM01016">
    <property type="entry name" value="Arg_tRNA_synt_N"/>
    <property type="match status" value="1"/>
</dbReference>
<dbReference type="Gene3D" id="1.10.730.10">
    <property type="entry name" value="Isoleucyl-tRNA Synthetase, Domain 1"/>
    <property type="match status" value="1"/>
</dbReference>
<keyword evidence="3 9" id="KW-0436">Ligase</keyword>
<dbReference type="SUPFAM" id="SSF47323">
    <property type="entry name" value="Anticodon-binding domain of a subclass of class I aminoacyl-tRNA synthetases"/>
    <property type="match status" value="1"/>
</dbReference>
<evidence type="ECO:0000256" key="7">
    <source>
        <dbReference type="ARBA" id="ARBA00023146"/>
    </source>
</evidence>
<dbReference type="EMBL" id="AP026933">
    <property type="protein sequence ID" value="BDT02852.1"/>
    <property type="molecule type" value="Genomic_DNA"/>
</dbReference>
<evidence type="ECO:0000256" key="4">
    <source>
        <dbReference type="ARBA" id="ARBA00022741"/>
    </source>
</evidence>
<comment type="subcellular location">
    <subcellularLocation>
        <location evidence="9">Cytoplasm</location>
    </subcellularLocation>
</comment>
<dbReference type="RefSeq" id="WP_281749061.1">
    <property type="nucleotide sequence ID" value="NZ_AP026933.1"/>
</dbReference>
<dbReference type="EC" id="6.1.1.19" evidence="9"/>
<dbReference type="Gene3D" id="3.30.1360.70">
    <property type="entry name" value="Arginyl tRNA synthetase N-terminal domain"/>
    <property type="match status" value="1"/>
</dbReference>
<feature type="short sequence motif" description="'HIGH' region" evidence="9">
    <location>
        <begin position="127"/>
        <end position="137"/>
    </location>
</feature>
<feature type="domain" description="Arginyl tRNA synthetase N-terminal" evidence="12">
    <location>
        <begin position="7"/>
        <end position="91"/>
    </location>
</feature>
<dbReference type="Proteomes" id="UP001163387">
    <property type="component" value="Chromosome"/>
</dbReference>
<comment type="similarity">
    <text evidence="1 9 10">Belongs to the class-I aminoacyl-tRNA synthetase family.</text>
</comment>
<dbReference type="SUPFAM" id="SSF55190">
    <property type="entry name" value="Arginyl-tRNA synthetase (ArgRS), N-terminal 'additional' domain"/>
    <property type="match status" value="1"/>
</dbReference>
<keyword evidence="14" id="KW-1185">Reference proteome</keyword>
<dbReference type="InterPro" id="IPR001278">
    <property type="entry name" value="Arg-tRNA-ligase"/>
</dbReference>
<evidence type="ECO:0000256" key="6">
    <source>
        <dbReference type="ARBA" id="ARBA00022917"/>
    </source>
</evidence>
<evidence type="ECO:0000259" key="12">
    <source>
        <dbReference type="SMART" id="SM01016"/>
    </source>
</evidence>
<dbReference type="PROSITE" id="PS00178">
    <property type="entry name" value="AA_TRNA_LIGASE_I"/>
    <property type="match status" value="1"/>
</dbReference>
<evidence type="ECO:0000256" key="3">
    <source>
        <dbReference type="ARBA" id="ARBA00022598"/>
    </source>
</evidence>
<keyword evidence="7 9" id="KW-0030">Aminoacyl-tRNA synthetase</keyword>
<feature type="domain" description="DALR anticodon binding" evidence="11">
    <location>
        <begin position="432"/>
        <end position="546"/>
    </location>
</feature>
<dbReference type="CDD" id="cd00671">
    <property type="entry name" value="ArgRS_core"/>
    <property type="match status" value="1"/>
</dbReference>
<dbReference type="HAMAP" id="MF_00123">
    <property type="entry name" value="Arg_tRNA_synth"/>
    <property type="match status" value="1"/>
</dbReference>
<dbReference type="PANTHER" id="PTHR11956:SF5">
    <property type="entry name" value="ARGININE--TRNA LIGASE, CYTOPLASMIC"/>
    <property type="match status" value="1"/>
</dbReference>
<keyword evidence="2 9" id="KW-0963">Cytoplasm</keyword>
<dbReference type="NCBIfam" id="TIGR00456">
    <property type="entry name" value="argS"/>
    <property type="match status" value="1"/>
</dbReference>
<organism evidence="13 14">
    <name type="scientific">Spiroplasma ixodetis</name>
    <dbReference type="NCBI Taxonomy" id="2141"/>
    <lineage>
        <taxon>Bacteria</taxon>
        <taxon>Bacillati</taxon>
        <taxon>Mycoplasmatota</taxon>
        <taxon>Mollicutes</taxon>
        <taxon>Entomoplasmatales</taxon>
        <taxon>Spiroplasmataceae</taxon>
        <taxon>Spiroplasma</taxon>
    </lineage>
</organism>
<dbReference type="InterPro" id="IPR009080">
    <property type="entry name" value="tRNAsynth_Ia_anticodon-bd"/>
</dbReference>
<keyword evidence="4 9" id="KW-0547">Nucleotide-binding</keyword>